<dbReference type="Proteomes" id="UP000257055">
    <property type="component" value="Unassembled WGS sequence"/>
</dbReference>
<evidence type="ECO:0000313" key="1">
    <source>
        <dbReference type="EMBL" id="RDX00809.1"/>
    </source>
</evidence>
<dbReference type="GO" id="GO:0005829">
    <property type="term" value="C:cytosol"/>
    <property type="evidence" value="ECO:0007669"/>
    <property type="project" value="TreeGrafter"/>
</dbReference>
<dbReference type="PROSITE" id="PS01229">
    <property type="entry name" value="COF_2"/>
    <property type="match status" value="1"/>
</dbReference>
<dbReference type="RefSeq" id="WP_115753052.1">
    <property type="nucleotide sequence ID" value="NZ_LARY01000002.1"/>
</dbReference>
<reference evidence="2" key="1">
    <citation type="submission" date="2015-04" db="EMBL/GenBank/DDBJ databases">
        <authorList>
            <person name="Schardt J."/>
            <person name="Mueller-Herbst S."/>
            <person name="Scherer S."/>
            <person name="Huptas C."/>
        </authorList>
    </citation>
    <scope>NUCLEOTIDE SEQUENCE [LARGE SCALE GENOMIC DNA]</scope>
    <source>
        <strain evidence="2">Kiel-L1</strain>
    </source>
</reference>
<dbReference type="AlphaFoldDB" id="A0A3D8TQZ0"/>
<dbReference type="InterPro" id="IPR036412">
    <property type="entry name" value="HAD-like_sf"/>
</dbReference>
<name>A0A3D8TQZ0_9LIST</name>
<dbReference type="SUPFAM" id="SSF56784">
    <property type="entry name" value="HAD-like"/>
    <property type="match status" value="1"/>
</dbReference>
<dbReference type="InterPro" id="IPR023214">
    <property type="entry name" value="HAD_sf"/>
</dbReference>
<dbReference type="PANTHER" id="PTHR10000:SF53">
    <property type="entry name" value="5-AMINO-6-(5-PHOSPHO-D-RIBITYLAMINO)URACIL PHOSPHATASE YBJI-RELATED"/>
    <property type="match status" value="1"/>
</dbReference>
<dbReference type="Gene3D" id="3.30.1240.10">
    <property type="match status" value="1"/>
</dbReference>
<dbReference type="SFLD" id="SFLDS00003">
    <property type="entry name" value="Haloacid_Dehalogenase"/>
    <property type="match status" value="1"/>
</dbReference>
<organism evidence="1 2">
    <name type="scientific">Listeria kieliensis</name>
    <dbReference type="NCBI Taxonomy" id="1621700"/>
    <lineage>
        <taxon>Bacteria</taxon>
        <taxon>Bacillati</taxon>
        <taxon>Bacillota</taxon>
        <taxon>Bacilli</taxon>
        <taxon>Bacillales</taxon>
        <taxon>Listeriaceae</taxon>
        <taxon>Listeria</taxon>
    </lineage>
</organism>
<dbReference type="NCBIfam" id="TIGR00099">
    <property type="entry name" value="Cof-subfamily"/>
    <property type="match status" value="1"/>
</dbReference>
<dbReference type="EMBL" id="LARY01000002">
    <property type="protein sequence ID" value="RDX00809.1"/>
    <property type="molecule type" value="Genomic_DNA"/>
</dbReference>
<protein>
    <recommendedName>
        <fullName evidence="3">Sugar phosphatase</fullName>
    </recommendedName>
</protein>
<dbReference type="NCBIfam" id="TIGR01484">
    <property type="entry name" value="HAD-SF-IIB"/>
    <property type="match status" value="1"/>
</dbReference>
<dbReference type="GO" id="GO:0000287">
    <property type="term" value="F:magnesium ion binding"/>
    <property type="evidence" value="ECO:0007669"/>
    <property type="project" value="TreeGrafter"/>
</dbReference>
<dbReference type="InterPro" id="IPR000150">
    <property type="entry name" value="Cof"/>
</dbReference>
<dbReference type="PANTHER" id="PTHR10000">
    <property type="entry name" value="PHOSPHOSERINE PHOSPHATASE"/>
    <property type="match status" value="1"/>
</dbReference>
<dbReference type="InterPro" id="IPR006379">
    <property type="entry name" value="HAD-SF_hydro_IIB"/>
</dbReference>
<dbReference type="Gene3D" id="3.40.50.1000">
    <property type="entry name" value="HAD superfamily/HAD-like"/>
    <property type="match status" value="1"/>
</dbReference>
<evidence type="ECO:0000313" key="2">
    <source>
        <dbReference type="Proteomes" id="UP000257055"/>
    </source>
</evidence>
<dbReference type="Pfam" id="PF08282">
    <property type="entry name" value="Hydrolase_3"/>
    <property type="match status" value="1"/>
</dbReference>
<accession>A0A3D8TQZ0</accession>
<dbReference type="GO" id="GO:0016791">
    <property type="term" value="F:phosphatase activity"/>
    <property type="evidence" value="ECO:0007669"/>
    <property type="project" value="TreeGrafter"/>
</dbReference>
<proteinExistence type="predicted"/>
<evidence type="ECO:0008006" key="3">
    <source>
        <dbReference type="Google" id="ProtNLM"/>
    </source>
</evidence>
<dbReference type="SFLD" id="SFLDG01144">
    <property type="entry name" value="C2.B.4:_PGP_Like"/>
    <property type="match status" value="1"/>
</dbReference>
<dbReference type="SFLD" id="SFLDG01140">
    <property type="entry name" value="C2.B:_Phosphomannomutase_and_P"/>
    <property type="match status" value="1"/>
</dbReference>
<gene>
    <name evidence="1" type="ORF">UR08_07460</name>
</gene>
<dbReference type="CDD" id="cd07518">
    <property type="entry name" value="HAD_YbiV-Like"/>
    <property type="match status" value="1"/>
</dbReference>
<keyword evidence="2" id="KW-1185">Reference proteome</keyword>
<comment type="caution">
    <text evidence="1">The sequence shown here is derived from an EMBL/GenBank/DDBJ whole genome shotgun (WGS) entry which is preliminary data.</text>
</comment>
<sequence length="263" mass="29422">MIKLVAVDMDGTFLDDQKNYDEDRFAKVFDKMQKQKAEFVVASGNQYVQLVQFFEPIKEKITFISDNGAMVTKHGEEIFSSSFEKADVEKVLEVLSLKTDFRVIVCGKKGAYILDSVPDDFIKTIEFYCPVMFKVSDYNQIDDDVLKIALSCPEEETERLLAELHGEISHITIPVSSGHGSIDLIQPNMHKGNAIQFVLKHFNFSSKEAAAFGDGGNDLEMLDLVGTSFAMENAPEAVKKVAKHVAPTNNESGVLVEMEKLFF</sequence>